<feature type="transmembrane region" description="Helical" evidence="1">
    <location>
        <begin position="948"/>
        <end position="966"/>
    </location>
</feature>
<dbReference type="OrthoDB" id="2150324at2759"/>
<dbReference type="PANTHER" id="PTHR13018">
    <property type="entry name" value="PROBABLE MEMBRANE PROTEIN DUF221-RELATED"/>
    <property type="match status" value="1"/>
</dbReference>
<protein>
    <submittedName>
        <fullName evidence="4">DUF221-domain-containing protein</fullName>
    </submittedName>
</protein>
<feature type="transmembrane region" description="Helical" evidence="1">
    <location>
        <begin position="245"/>
        <end position="265"/>
    </location>
</feature>
<dbReference type="EMBL" id="KQ964516">
    <property type="protein sequence ID" value="KXN69976.1"/>
    <property type="molecule type" value="Genomic_DNA"/>
</dbReference>
<dbReference type="Pfam" id="PF14703">
    <property type="entry name" value="PHM7_cyt"/>
    <property type="match status" value="2"/>
</dbReference>
<feature type="domain" description="CSC1/OSCA1-like cytosolic" evidence="3">
    <location>
        <begin position="1"/>
        <end position="161"/>
    </location>
</feature>
<feature type="transmembrane region" description="Helical" evidence="1">
    <location>
        <begin position="318"/>
        <end position="335"/>
    </location>
</feature>
<feature type="domain" description="CSC1/OSCA1-like cytosolic" evidence="3">
    <location>
        <begin position="511"/>
        <end position="662"/>
    </location>
</feature>
<sequence>MQNDANLSDFIDNLNLGYQFVQTSVSRKVAQLPKLIAKHNYYVRCLETILIRKVKNADSLINKRPTHRLSILGFLGKGEKVDSIDYYSEQIQTLRRQINEFRSRVQELPSTSIGFVSYPDTFSAHFTYQQLSPGIGSKMDFKGPKPDIQLAPHPKDILWDNIKLDKKEQWARWAVFLSIYILILVFSTPLLLTINTYIPANSDWASIGTALITLAYMFISQFVLRKLCQLESAPTKTSVNAKLISRYYFLVVINTIVAGTLWQFIYEFSDALIRSFSTSSISEIMLNIPSALKESGKFFNDNIIKMSSMWINQMSVKSIGYMLELLQMISLISVFGRKYLGRPTPRQLQEFTRPQVFDYPIIYANQAYYFTLVLIYGIISPFVLVTSLINFILAELVYKHQLMYVYNSRFETGGVLWKTMFNRICVTLILSQLFLLFVFIIQQVKSAQIYSYLPLPLFTVVWFFAQATWINSKMHYIDLDSWSGNILDTNINYSESKIDFNTKFLHPAFNFIDNLNLGYQFVQTSVSRKVAQLPKLIAKHNHYVRCLETILISRVKNADSLINKRPTHRLSILGFLGKGEKVDSIDYYSEQIQTLRRQINEFRSRVQELPSTSIGFVSYPDTFSAHFTYQQLSPGIGSKMDFKGPKPDIQLAPHPKDILWDNIKLDKKEQWARWAVFLSIYILILVFSTPLLLAINTLIPNGKNWASILTAFITLVYMFISQFVLRKLCQLESAPTKTSVNAKLISRYYFLVVINTIVAGTLWQFIYDFIKALLELFATSSISDIMLQIPTVLKDSGGLFNKNIIRMSSMWINQMSIKSIGYILELLQMISLISIFGRKYIGRPTPRQLQEFTRPQVFDYPIIYANQAYYFTLVLIYGIMSPFVLVTSLINFILAELVYKHQLMYVYNSRFETGGVLWKTMFNRICVTLILSQLFLLFVFIVQKVESAQIYSYLPLPLFTVVWFFAQATWINSKMHYIDLDSWSGNILDTNINYSESKIDFNTKFLHPAF</sequence>
<feature type="non-terminal residue" evidence="4">
    <location>
        <position position="1010"/>
    </location>
</feature>
<evidence type="ECO:0000259" key="2">
    <source>
        <dbReference type="Pfam" id="PF02714"/>
    </source>
</evidence>
<gene>
    <name evidence="4" type="ORF">CONCODRAFT_7504</name>
</gene>
<feature type="transmembrane region" description="Helical" evidence="1">
    <location>
        <begin position="883"/>
        <end position="900"/>
    </location>
</feature>
<dbReference type="Proteomes" id="UP000070444">
    <property type="component" value="Unassembled WGS sequence"/>
</dbReference>
<proteinExistence type="predicted"/>
<keyword evidence="1" id="KW-1133">Transmembrane helix</keyword>
<feature type="transmembrane region" description="Helical" evidence="1">
    <location>
        <begin position="746"/>
        <end position="766"/>
    </location>
</feature>
<feature type="domain" description="CSC1/OSCA1-like 7TM region" evidence="2">
    <location>
        <begin position="210"/>
        <end position="438"/>
    </location>
</feature>
<feature type="transmembrane region" description="Helical" evidence="1">
    <location>
        <begin position="204"/>
        <end position="224"/>
    </location>
</feature>
<feature type="transmembrane region" description="Helical" evidence="1">
    <location>
        <begin position="705"/>
        <end position="725"/>
    </location>
</feature>
<dbReference type="AlphaFoldDB" id="A0A137P4Q2"/>
<dbReference type="InterPro" id="IPR027815">
    <property type="entry name" value="CSC1/OSCA1-like_cyt"/>
</dbReference>
<keyword evidence="1" id="KW-0472">Membrane</keyword>
<dbReference type="Pfam" id="PF02714">
    <property type="entry name" value="RSN1_7TM"/>
    <property type="match status" value="2"/>
</dbReference>
<dbReference type="GO" id="GO:0005227">
    <property type="term" value="F:calcium-activated cation channel activity"/>
    <property type="evidence" value="ECO:0007669"/>
    <property type="project" value="InterPro"/>
</dbReference>
<feature type="transmembrane region" description="Helical" evidence="1">
    <location>
        <begin position="674"/>
        <end position="699"/>
    </location>
</feature>
<feature type="domain" description="CSC1/OSCA1-like 7TM region" evidence="2">
    <location>
        <begin position="707"/>
        <end position="939"/>
    </location>
</feature>
<name>A0A137P4Q2_CONC2</name>
<feature type="transmembrane region" description="Helical" evidence="1">
    <location>
        <begin position="382"/>
        <end position="399"/>
    </location>
</feature>
<feature type="transmembrane region" description="Helical" evidence="1">
    <location>
        <begin position="420"/>
        <end position="441"/>
    </location>
</feature>
<feature type="transmembrane region" description="Helical" evidence="1">
    <location>
        <begin position="173"/>
        <end position="198"/>
    </location>
</feature>
<dbReference type="STRING" id="796925.A0A137P4Q2"/>
<dbReference type="GO" id="GO:0005886">
    <property type="term" value="C:plasma membrane"/>
    <property type="evidence" value="ECO:0007669"/>
    <property type="project" value="TreeGrafter"/>
</dbReference>
<evidence type="ECO:0000313" key="4">
    <source>
        <dbReference type="EMBL" id="KXN69976.1"/>
    </source>
</evidence>
<evidence type="ECO:0000313" key="5">
    <source>
        <dbReference type="Proteomes" id="UP000070444"/>
    </source>
</evidence>
<feature type="transmembrane region" description="Helical" evidence="1">
    <location>
        <begin position="819"/>
        <end position="836"/>
    </location>
</feature>
<reference evidence="4 5" key="1">
    <citation type="journal article" date="2015" name="Genome Biol. Evol.">
        <title>Phylogenomic analyses indicate that early fungi evolved digesting cell walls of algal ancestors of land plants.</title>
        <authorList>
            <person name="Chang Y."/>
            <person name="Wang S."/>
            <person name="Sekimoto S."/>
            <person name="Aerts A.L."/>
            <person name="Choi C."/>
            <person name="Clum A."/>
            <person name="LaButti K.M."/>
            <person name="Lindquist E.A."/>
            <person name="Yee Ngan C."/>
            <person name="Ohm R.A."/>
            <person name="Salamov A.A."/>
            <person name="Grigoriev I.V."/>
            <person name="Spatafora J.W."/>
            <person name="Berbee M.L."/>
        </authorList>
    </citation>
    <scope>NUCLEOTIDE SEQUENCE [LARGE SCALE GENOMIC DNA]</scope>
    <source>
        <strain evidence="4 5">NRRL 28638</strain>
    </source>
</reference>
<evidence type="ECO:0000256" key="1">
    <source>
        <dbReference type="SAM" id="Phobius"/>
    </source>
</evidence>
<keyword evidence="5" id="KW-1185">Reference proteome</keyword>
<dbReference type="InterPro" id="IPR003864">
    <property type="entry name" value="CSC1/OSCA1-like_7TM"/>
</dbReference>
<keyword evidence="1" id="KW-0812">Transmembrane</keyword>
<dbReference type="InterPro" id="IPR045122">
    <property type="entry name" value="Csc1-like"/>
</dbReference>
<organism evidence="4 5">
    <name type="scientific">Conidiobolus coronatus (strain ATCC 28846 / CBS 209.66 / NRRL 28638)</name>
    <name type="common">Delacroixia coronata</name>
    <dbReference type="NCBI Taxonomy" id="796925"/>
    <lineage>
        <taxon>Eukaryota</taxon>
        <taxon>Fungi</taxon>
        <taxon>Fungi incertae sedis</taxon>
        <taxon>Zoopagomycota</taxon>
        <taxon>Entomophthoromycotina</taxon>
        <taxon>Entomophthoromycetes</taxon>
        <taxon>Entomophthorales</taxon>
        <taxon>Ancylistaceae</taxon>
        <taxon>Conidiobolus</taxon>
    </lineage>
</organism>
<accession>A0A137P4Q2</accession>
<dbReference type="PANTHER" id="PTHR13018:SF149">
    <property type="entry name" value="DOMAIN PROTEIN, PUTATIVE (AFU_ORTHOLOGUE AFUA_3G11660)-RELATED"/>
    <property type="match status" value="1"/>
</dbReference>
<evidence type="ECO:0000259" key="3">
    <source>
        <dbReference type="Pfam" id="PF14703"/>
    </source>
</evidence>
<feature type="transmembrane region" description="Helical" evidence="1">
    <location>
        <begin position="921"/>
        <end position="942"/>
    </location>
</feature>